<dbReference type="KEGG" id="ddi:DDB_G0268870"/>
<dbReference type="PaxDb" id="44689-DDB0190094"/>
<dbReference type="VEuPathDB" id="AmoebaDB:DDB_G0268870"/>
<accession>Q55EJ2</accession>
<dbReference type="FunCoup" id="Q55EJ2">
    <property type="interactions" value="131"/>
</dbReference>
<reference evidence="3 4" key="1">
    <citation type="journal article" date="2005" name="Nature">
        <title>The genome of the social amoeba Dictyostelium discoideum.</title>
        <authorList>
            <consortium name="The Dictyostelium discoideum Sequencing Consortium"/>
            <person name="Eichinger L."/>
            <person name="Pachebat J.A."/>
            <person name="Glockner G."/>
            <person name="Rajandream M.A."/>
            <person name="Sucgang R."/>
            <person name="Berriman M."/>
            <person name="Song J."/>
            <person name="Olsen R."/>
            <person name="Szafranski K."/>
            <person name="Xu Q."/>
            <person name="Tunggal B."/>
            <person name="Kummerfeld S."/>
            <person name="Madera M."/>
            <person name="Konfortov B.A."/>
            <person name="Rivero F."/>
            <person name="Bankier A.T."/>
            <person name="Lehmann R."/>
            <person name="Hamlin N."/>
            <person name="Davies R."/>
            <person name="Gaudet P."/>
            <person name="Fey P."/>
            <person name="Pilcher K."/>
            <person name="Chen G."/>
            <person name="Saunders D."/>
            <person name="Sodergren E."/>
            <person name="Davis P."/>
            <person name="Kerhornou A."/>
            <person name="Nie X."/>
            <person name="Hall N."/>
            <person name="Anjard C."/>
            <person name="Hemphill L."/>
            <person name="Bason N."/>
            <person name="Farbrother P."/>
            <person name="Desany B."/>
            <person name="Just E."/>
            <person name="Morio T."/>
            <person name="Rost R."/>
            <person name="Churcher C."/>
            <person name="Cooper J."/>
            <person name="Haydock S."/>
            <person name="van Driessche N."/>
            <person name="Cronin A."/>
            <person name="Goodhead I."/>
            <person name="Muzny D."/>
            <person name="Mourier T."/>
            <person name="Pain A."/>
            <person name="Lu M."/>
            <person name="Harper D."/>
            <person name="Lindsay R."/>
            <person name="Hauser H."/>
            <person name="James K."/>
            <person name="Quiles M."/>
            <person name="Madan Babu M."/>
            <person name="Saito T."/>
            <person name="Buchrieser C."/>
            <person name="Wardroper A."/>
            <person name="Felder M."/>
            <person name="Thangavelu M."/>
            <person name="Johnson D."/>
            <person name="Knights A."/>
            <person name="Loulseged H."/>
            <person name="Mungall K."/>
            <person name="Oliver K."/>
            <person name="Price C."/>
            <person name="Quail M.A."/>
            <person name="Urushihara H."/>
            <person name="Hernandez J."/>
            <person name="Rabbinowitsch E."/>
            <person name="Steffen D."/>
            <person name="Sanders M."/>
            <person name="Ma J."/>
            <person name="Kohara Y."/>
            <person name="Sharp S."/>
            <person name="Simmonds M."/>
            <person name="Spiegler S."/>
            <person name="Tivey A."/>
            <person name="Sugano S."/>
            <person name="White B."/>
            <person name="Walker D."/>
            <person name="Woodward J."/>
            <person name="Winckler T."/>
            <person name="Tanaka Y."/>
            <person name="Shaulsky G."/>
            <person name="Schleicher M."/>
            <person name="Weinstock G."/>
            <person name="Rosenthal A."/>
            <person name="Cox E.C."/>
            <person name="Chisholm R.L."/>
            <person name="Gibbs R."/>
            <person name="Loomis W.F."/>
            <person name="Platzer M."/>
            <person name="Kay R.R."/>
            <person name="Williams J."/>
            <person name="Dear P.H."/>
            <person name="Noegel A.A."/>
            <person name="Barrell B."/>
            <person name="Kuspa A."/>
        </authorList>
    </citation>
    <scope>NUCLEOTIDE SEQUENCE [LARGE SCALE GENOMIC DNA]</scope>
    <source>
        <strain evidence="3 4">AX4</strain>
    </source>
</reference>
<dbReference type="GeneID" id="8616723"/>
<feature type="region of interest" description="Disordered" evidence="1">
    <location>
        <begin position="107"/>
        <end position="132"/>
    </location>
</feature>
<feature type="compositionally biased region" description="Polar residues" evidence="1">
    <location>
        <begin position="116"/>
        <end position="130"/>
    </location>
</feature>
<dbReference type="eggNOG" id="ENOG502RIF2">
    <property type="taxonomic scope" value="Eukaryota"/>
</dbReference>
<keyword evidence="4" id="KW-1185">Reference proteome</keyword>
<dbReference type="HOGENOM" id="CLU_1126227_0_0_1"/>
<dbReference type="OMA" id="NAGMESC"/>
<dbReference type="RefSeq" id="XP_647028.1">
    <property type="nucleotide sequence ID" value="XM_641936.1"/>
</dbReference>
<evidence type="ECO:0000313" key="3">
    <source>
        <dbReference type="EMBL" id="EAL73024.1"/>
    </source>
</evidence>
<feature type="signal peptide" evidence="2">
    <location>
        <begin position="1"/>
        <end position="24"/>
    </location>
</feature>
<protein>
    <submittedName>
        <fullName evidence="3">Uncharacterized protein</fullName>
    </submittedName>
</protein>
<evidence type="ECO:0000256" key="2">
    <source>
        <dbReference type="SAM" id="SignalP"/>
    </source>
</evidence>
<comment type="caution">
    <text evidence="3">The sequence shown here is derived from an EMBL/GenBank/DDBJ whole genome shotgun (WGS) entry which is preliminary data.</text>
</comment>
<keyword evidence="2" id="KW-0732">Signal</keyword>
<sequence length="247" mass="27007">MKNVRLLFLALVLLASICLNKCYGSGPVVIFNDGGYADDIVVYQSSVNSNVVENAEKDNTCKPGWLKCVKAVTYNENGFYGFRNRDIFFTSDCKYIEFTIKVIPHSDATGSSSSSTDTPAQLNDGSSSSAVVPPKIQCSVETVGIPKRITLNLNSTYVMTGNSEDSPIDLSDWSFVRIKLSDLNVDVDTFNSFQIWADQRDTTIIFGGASFVASPTSLYPIGTTSNSFVLKSSLFFIFISVITLLIL</sequence>
<dbReference type="Proteomes" id="UP000002195">
    <property type="component" value="Unassembled WGS sequence"/>
</dbReference>
<dbReference type="AlphaFoldDB" id="Q55EJ2"/>
<organism evidence="3 4">
    <name type="scientific">Dictyostelium discoideum</name>
    <name type="common">Social amoeba</name>
    <dbReference type="NCBI Taxonomy" id="44689"/>
    <lineage>
        <taxon>Eukaryota</taxon>
        <taxon>Amoebozoa</taxon>
        <taxon>Evosea</taxon>
        <taxon>Eumycetozoa</taxon>
        <taxon>Dictyostelia</taxon>
        <taxon>Dictyosteliales</taxon>
        <taxon>Dictyosteliaceae</taxon>
        <taxon>Dictyostelium</taxon>
    </lineage>
</organism>
<feature type="chain" id="PRO_5004250338" evidence="2">
    <location>
        <begin position="25"/>
        <end position="247"/>
    </location>
</feature>
<proteinExistence type="predicted"/>
<dbReference type="EMBL" id="AAFI02000004">
    <property type="protein sequence ID" value="EAL73024.1"/>
    <property type="molecule type" value="Genomic_DNA"/>
</dbReference>
<evidence type="ECO:0000256" key="1">
    <source>
        <dbReference type="SAM" id="MobiDB-lite"/>
    </source>
</evidence>
<dbReference type="dictyBase" id="DDB_G0268870"/>
<name>Q55EJ2_DICDI</name>
<dbReference type="InParanoid" id="Q55EJ2"/>
<gene>
    <name evidence="3" type="ORF">DDB_G0268870</name>
</gene>
<evidence type="ECO:0000313" key="4">
    <source>
        <dbReference type="Proteomes" id="UP000002195"/>
    </source>
</evidence>